<dbReference type="InterPro" id="IPR016032">
    <property type="entry name" value="Sig_transdc_resp-reg_C-effctor"/>
</dbReference>
<dbReference type="EMBL" id="CP018221">
    <property type="protein sequence ID" value="API58688.1"/>
    <property type="molecule type" value="Genomic_DNA"/>
</dbReference>
<dbReference type="AlphaFoldDB" id="A0A1L3ZSU3"/>
<dbReference type="SMART" id="SM00421">
    <property type="entry name" value="HTH_LUXR"/>
    <property type="match status" value="1"/>
</dbReference>
<dbReference type="InterPro" id="IPR000792">
    <property type="entry name" value="Tscrpt_reg_LuxR_C"/>
</dbReference>
<dbReference type="PRINTS" id="PR00038">
    <property type="entry name" value="HTHLUXR"/>
</dbReference>
<dbReference type="KEGG" id="sphj:BSL82_04645"/>
<evidence type="ECO:0000313" key="2">
    <source>
        <dbReference type="EMBL" id="API58688.1"/>
    </source>
</evidence>
<dbReference type="STRING" id="1921510.BSL82_04645"/>
<dbReference type="GO" id="GO:0003677">
    <property type="term" value="F:DNA binding"/>
    <property type="evidence" value="ECO:0007669"/>
    <property type="project" value="InterPro"/>
</dbReference>
<gene>
    <name evidence="2" type="ORF">BSL82_04645</name>
</gene>
<dbReference type="Gene3D" id="1.10.10.10">
    <property type="entry name" value="Winged helix-like DNA-binding domain superfamily/Winged helix DNA-binding domain"/>
    <property type="match status" value="1"/>
</dbReference>
<name>A0A1L3ZSU3_9SPHN</name>
<dbReference type="PROSITE" id="PS00622">
    <property type="entry name" value="HTH_LUXR_1"/>
    <property type="match status" value="1"/>
</dbReference>
<dbReference type="Proteomes" id="UP000182063">
    <property type="component" value="Chromosome"/>
</dbReference>
<protein>
    <recommendedName>
        <fullName evidence="1">HTH luxR-type domain-containing protein</fullName>
    </recommendedName>
</protein>
<organism evidence="2 3">
    <name type="scientific">Tardibacter chloracetimidivorans</name>
    <dbReference type="NCBI Taxonomy" id="1921510"/>
    <lineage>
        <taxon>Bacteria</taxon>
        <taxon>Pseudomonadati</taxon>
        <taxon>Pseudomonadota</taxon>
        <taxon>Alphaproteobacteria</taxon>
        <taxon>Sphingomonadales</taxon>
        <taxon>Sphingomonadaceae</taxon>
        <taxon>Tardibacter</taxon>
    </lineage>
</organism>
<dbReference type="GO" id="GO:0006355">
    <property type="term" value="P:regulation of DNA-templated transcription"/>
    <property type="evidence" value="ECO:0007669"/>
    <property type="project" value="InterPro"/>
</dbReference>
<dbReference type="SUPFAM" id="SSF46894">
    <property type="entry name" value="C-terminal effector domain of the bipartite response regulators"/>
    <property type="match status" value="1"/>
</dbReference>
<feature type="domain" description="HTH luxR-type" evidence="1">
    <location>
        <begin position="219"/>
        <end position="246"/>
    </location>
</feature>
<proteinExistence type="predicted"/>
<dbReference type="Pfam" id="PF00196">
    <property type="entry name" value="GerE"/>
    <property type="match status" value="1"/>
</dbReference>
<dbReference type="InterPro" id="IPR036388">
    <property type="entry name" value="WH-like_DNA-bd_sf"/>
</dbReference>
<keyword evidence="3" id="KW-1185">Reference proteome</keyword>
<sequence length="277" mass="30610">MQKTSEIGADIFAGLPNVIDAVGSPDFGFNLLAFLHKTCGAEHSAVFHLDSGTLREVTASSIDGTDTAHRQAGIYVESGVWRRDPTFQEAAIRLDKSPSAILRTDVARLADNQLRDVVYGQTAISDRVLICAKKDDSVVGLSVLRSSQVGTFSACELKRMESIAASLLALLAKHINILWRGPDLSVALTSLEEIETCISETYRDMPRREAEVCSRIIYGVSSLGIALELGISPETVMTYRKRAYQRLAIATQRELFIWYLAIWSRWPGRLEPSKLVH</sequence>
<accession>A0A1L3ZSU3</accession>
<reference evidence="3" key="1">
    <citation type="submission" date="2016-11" db="EMBL/GenBank/DDBJ databases">
        <title>Complete Genome Sequence of alachlor-degrading Sphingomonas sp. strain JJ-A5.</title>
        <authorList>
            <person name="Lee H."/>
            <person name="Ka J.-O."/>
        </authorList>
    </citation>
    <scope>NUCLEOTIDE SEQUENCE [LARGE SCALE GENOMIC DNA]</scope>
    <source>
        <strain evidence="3">JJ-A5</strain>
    </source>
</reference>
<evidence type="ECO:0000313" key="3">
    <source>
        <dbReference type="Proteomes" id="UP000182063"/>
    </source>
</evidence>
<evidence type="ECO:0000259" key="1">
    <source>
        <dbReference type="PROSITE" id="PS00622"/>
    </source>
</evidence>